<evidence type="ECO:0000259" key="1">
    <source>
        <dbReference type="SMART" id="SM00481"/>
    </source>
</evidence>
<dbReference type="PANTHER" id="PTHR36928">
    <property type="entry name" value="PHOSPHATASE YCDX-RELATED"/>
    <property type="match status" value="1"/>
</dbReference>
<dbReference type="GO" id="GO:0042578">
    <property type="term" value="F:phosphoric ester hydrolase activity"/>
    <property type="evidence" value="ECO:0007669"/>
    <property type="project" value="TreeGrafter"/>
</dbReference>
<reference evidence="2 3" key="1">
    <citation type="submission" date="2015-11" db="EMBL/GenBank/DDBJ databases">
        <title>Evidence for parallel genomic evolution in an endosymbiosis of termite gut flagellates.</title>
        <authorList>
            <person name="Zheng H."/>
        </authorList>
    </citation>
    <scope>NUCLEOTIDE SEQUENCE [LARGE SCALE GENOMIC DNA]</scope>
    <source>
        <strain evidence="2 3">CET450</strain>
    </source>
</reference>
<dbReference type="GO" id="GO:0005829">
    <property type="term" value="C:cytosol"/>
    <property type="evidence" value="ECO:0007669"/>
    <property type="project" value="TreeGrafter"/>
</dbReference>
<comment type="caution">
    <text evidence="2">The sequence shown here is derived from an EMBL/GenBank/DDBJ whole genome shotgun (WGS) entry which is preliminary data.</text>
</comment>
<dbReference type="GO" id="GO:0008270">
    <property type="term" value="F:zinc ion binding"/>
    <property type="evidence" value="ECO:0007669"/>
    <property type="project" value="TreeGrafter"/>
</dbReference>
<dbReference type="Pfam" id="PF02811">
    <property type="entry name" value="PHP"/>
    <property type="match status" value="1"/>
</dbReference>
<dbReference type="CDD" id="cd07432">
    <property type="entry name" value="PHP_HisPPase"/>
    <property type="match status" value="1"/>
</dbReference>
<dbReference type="Proteomes" id="UP000095237">
    <property type="component" value="Unassembled WGS sequence"/>
</dbReference>
<evidence type="ECO:0000313" key="3">
    <source>
        <dbReference type="Proteomes" id="UP000095237"/>
    </source>
</evidence>
<organism evidence="2 3">
    <name type="scientific">Endomicrobium trichonymphae</name>
    <dbReference type="NCBI Taxonomy" id="1408204"/>
    <lineage>
        <taxon>Bacteria</taxon>
        <taxon>Pseudomonadati</taxon>
        <taxon>Elusimicrobiota</taxon>
        <taxon>Endomicrobiia</taxon>
        <taxon>Endomicrobiales</taxon>
        <taxon>Endomicrobiaceae</taxon>
        <taxon>Candidatus Endomicrobiellum</taxon>
    </lineage>
</organism>
<protein>
    <recommendedName>
        <fullName evidence="1">Polymerase/histidinol phosphatase N-terminal domain-containing protein</fullName>
    </recommendedName>
</protein>
<dbReference type="InterPro" id="IPR050243">
    <property type="entry name" value="PHP_phosphatase"/>
</dbReference>
<dbReference type="EMBL" id="LNVX01000677">
    <property type="protein sequence ID" value="OEG69531.1"/>
    <property type="molecule type" value="Genomic_DNA"/>
</dbReference>
<feature type="domain" description="Polymerase/histidinol phosphatase N-terminal" evidence="1">
    <location>
        <begin position="2"/>
        <end position="75"/>
    </location>
</feature>
<dbReference type="SMART" id="SM00481">
    <property type="entry name" value="POLIIIAc"/>
    <property type="match status" value="1"/>
</dbReference>
<sequence>MIDLHTHTFFSDGVLSPSELVYRAKYKGYTAIALTDHIDYSNMETVIAGMTKVVKILTENYGILVLTGAELTYIPPKLIKAAAAKCRKLGAEIIIVHGETVAETVPPKTNLCAVEASVDILAHPGHLSEEEASIAAENNVKIEITSRRGHNVTNKEVAEVALKKKAKLVLNTDTHSPENLLSKETIAQILLNTGLPSNYYEIMQKNSLEIIESKRIQWK</sequence>
<dbReference type="AlphaFoldDB" id="A0A1E5IGF8"/>
<dbReference type="InterPro" id="IPR004013">
    <property type="entry name" value="PHP_dom"/>
</dbReference>
<gene>
    <name evidence="2" type="ORF">ATZ36_02125</name>
</gene>
<dbReference type="InterPro" id="IPR003141">
    <property type="entry name" value="Pol/His_phosphatase_N"/>
</dbReference>
<name>A0A1E5IGF8_ENDTX</name>
<dbReference type="NCBIfam" id="NF004981">
    <property type="entry name" value="PRK06361.1"/>
    <property type="match status" value="1"/>
</dbReference>
<keyword evidence="3" id="KW-1185">Reference proteome</keyword>
<dbReference type="PANTHER" id="PTHR36928:SF1">
    <property type="entry name" value="PHOSPHATASE YCDX-RELATED"/>
    <property type="match status" value="1"/>
</dbReference>
<proteinExistence type="predicted"/>
<evidence type="ECO:0000313" key="2">
    <source>
        <dbReference type="EMBL" id="OEG69531.1"/>
    </source>
</evidence>
<dbReference type="InterPro" id="IPR016195">
    <property type="entry name" value="Pol/histidinol_Pase-like"/>
</dbReference>
<dbReference type="Gene3D" id="3.20.20.140">
    <property type="entry name" value="Metal-dependent hydrolases"/>
    <property type="match status" value="1"/>
</dbReference>
<accession>A0A1E5IGF8</accession>
<dbReference type="SUPFAM" id="SSF89550">
    <property type="entry name" value="PHP domain-like"/>
    <property type="match status" value="1"/>
</dbReference>